<sequence>YKRENTWNIFFVITGTYSGCCFKRISGPLETKCNCWSLFLSYKSHECGVNQGGCCLTAWRSWLRSFLQTIIAQFKVGAINFKTTDCLKNGTIILTVVYNTNSDQHFYETHSMSKDAVIFNMSLICIVTHVHWLLYTENILIPNSV</sequence>
<reference evidence="2" key="2">
    <citation type="submission" date="2024-04" db="UniProtKB">
        <authorList>
            <consortium name="Ensembl"/>
        </authorList>
    </citation>
    <scope>IDENTIFICATION</scope>
</reference>
<reference evidence="2" key="1">
    <citation type="submission" date="2006-01" db="EMBL/GenBank/DDBJ databases">
        <authorList>
            <person name="Lindblad-Toh K."/>
            <person name="Mauceli E."/>
            <person name="Grabherr M."/>
            <person name="Chang J.L."/>
            <person name="Lander E.S."/>
        </authorList>
    </citation>
    <scope>NUCLEOTIDE SEQUENCE [LARGE SCALE GENOMIC DNA]</scope>
</reference>
<feature type="transmembrane region" description="Helical" evidence="1">
    <location>
        <begin position="116"/>
        <end position="135"/>
    </location>
</feature>
<evidence type="ECO:0000256" key="1">
    <source>
        <dbReference type="SAM" id="Phobius"/>
    </source>
</evidence>
<accession>G3P897</accession>
<evidence type="ECO:0000313" key="2">
    <source>
        <dbReference type="Ensembl" id="ENSGACP00000013821.1"/>
    </source>
</evidence>
<dbReference type="Bgee" id="ENSGACG00000010457">
    <property type="expression patterns" value="Expressed in testis and 13 other cell types or tissues"/>
</dbReference>
<dbReference type="AlphaFoldDB" id="G3P897"/>
<protein>
    <submittedName>
        <fullName evidence="2">Uncharacterized protein</fullName>
    </submittedName>
</protein>
<keyword evidence="1" id="KW-1133">Transmembrane helix</keyword>
<name>G3P897_GASAC</name>
<keyword evidence="1" id="KW-0472">Membrane</keyword>
<dbReference type="InParanoid" id="G3P897"/>
<proteinExistence type="predicted"/>
<dbReference type="Ensembl" id="ENSGACT00000013846.1">
    <property type="protein sequence ID" value="ENSGACP00000013821.1"/>
    <property type="gene ID" value="ENSGACG00000010457.1"/>
</dbReference>
<organism evidence="2">
    <name type="scientific">Gasterosteus aculeatus</name>
    <name type="common">Three-spined stickleback</name>
    <dbReference type="NCBI Taxonomy" id="69293"/>
    <lineage>
        <taxon>Eukaryota</taxon>
        <taxon>Metazoa</taxon>
        <taxon>Chordata</taxon>
        <taxon>Craniata</taxon>
        <taxon>Vertebrata</taxon>
        <taxon>Euteleostomi</taxon>
        <taxon>Actinopterygii</taxon>
        <taxon>Neopterygii</taxon>
        <taxon>Teleostei</taxon>
        <taxon>Neoteleostei</taxon>
        <taxon>Acanthomorphata</taxon>
        <taxon>Eupercaria</taxon>
        <taxon>Perciformes</taxon>
        <taxon>Cottioidei</taxon>
        <taxon>Gasterosteales</taxon>
        <taxon>Gasterosteidae</taxon>
        <taxon>Gasterosteus</taxon>
    </lineage>
</organism>
<keyword evidence="1" id="KW-0812">Transmembrane</keyword>